<dbReference type="Pfam" id="PF07686">
    <property type="entry name" value="V-set"/>
    <property type="match status" value="1"/>
</dbReference>
<evidence type="ECO:0000256" key="1">
    <source>
        <dbReference type="SAM" id="SignalP"/>
    </source>
</evidence>
<organism evidence="3 4">
    <name type="scientific">Liparis tanakae</name>
    <name type="common">Tanaka's snailfish</name>
    <dbReference type="NCBI Taxonomy" id="230148"/>
    <lineage>
        <taxon>Eukaryota</taxon>
        <taxon>Metazoa</taxon>
        <taxon>Chordata</taxon>
        <taxon>Craniata</taxon>
        <taxon>Vertebrata</taxon>
        <taxon>Euteleostomi</taxon>
        <taxon>Actinopterygii</taxon>
        <taxon>Neopterygii</taxon>
        <taxon>Teleostei</taxon>
        <taxon>Neoteleostei</taxon>
        <taxon>Acanthomorphata</taxon>
        <taxon>Eupercaria</taxon>
        <taxon>Perciformes</taxon>
        <taxon>Cottioidei</taxon>
        <taxon>Cottales</taxon>
        <taxon>Liparidae</taxon>
        <taxon>Liparis</taxon>
    </lineage>
</organism>
<dbReference type="OrthoDB" id="8887244at2759"/>
<dbReference type="AlphaFoldDB" id="A0A4Z2I6R2"/>
<dbReference type="EMBL" id="SRLO01000121">
    <property type="protein sequence ID" value="TNN73746.1"/>
    <property type="molecule type" value="Genomic_DNA"/>
</dbReference>
<dbReference type="SUPFAM" id="SSF48726">
    <property type="entry name" value="Immunoglobulin"/>
    <property type="match status" value="1"/>
</dbReference>
<dbReference type="PANTHER" id="PTHR46013">
    <property type="entry name" value="VASCULAR CELL ADHESION MOLECULE 1"/>
    <property type="match status" value="1"/>
</dbReference>
<dbReference type="Proteomes" id="UP000314294">
    <property type="component" value="Unassembled WGS sequence"/>
</dbReference>
<dbReference type="PANTHER" id="PTHR46013:SF4">
    <property type="entry name" value="B-CELL RECEPTOR CD22-RELATED"/>
    <property type="match status" value="1"/>
</dbReference>
<protein>
    <recommendedName>
        <fullName evidence="2">Immunoglobulin domain-containing protein</fullName>
    </recommendedName>
</protein>
<keyword evidence="1" id="KW-0732">Signal</keyword>
<evidence type="ECO:0000313" key="3">
    <source>
        <dbReference type="EMBL" id="TNN73746.1"/>
    </source>
</evidence>
<dbReference type="SMART" id="SM00409">
    <property type="entry name" value="IG"/>
    <property type="match status" value="1"/>
</dbReference>
<sequence length="143" mass="15784">MALWVKKVLCGFVFLLAAAQSQRVDYPGPVCAVRGSSVSLLCTFSPAESSLPGGEEVTRVLWCQNHLICHGSTPTVYDSQERNNNNNPRYRYRGDQRGRCSLQISDVRREDDSTLRFRMEAKDPRASFTGQAGVGVSVVGKTV</sequence>
<reference evidence="3 4" key="1">
    <citation type="submission" date="2019-03" db="EMBL/GenBank/DDBJ databases">
        <title>First draft genome of Liparis tanakae, snailfish: a comprehensive survey of snailfish specific genes.</title>
        <authorList>
            <person name="Kim W."/>
            <person name="Song I."/>
            <person name="Jeong J.-H."/>
            <person name="Kim D."/>
            <person name="Kim S."/>
            <person name="Ryu S."/>
            <person name="Song J.Y."/>
            <person name="Lee S.K."/>
        </authorList>
    </citation>
    <scope>NUCLEOTIDE SEQUENCE [LARGE SCALE GENOMIC DNA]</scope>
    <source>
        <tissue evidence="3">Muscle</tissue>
    </source>
</reference>
<dbReference type="InterPro" id="IPR036179">
    <property type="entry name" value="Ig-like_dom_sf"/>
</dbReference>
<gene>
    <name evidence="3" type="ORF">EYF80_015954</name>
</gene>
<keyword evidence="4" id="KW-1185">Reference proteome</keyword>
<name>A0A4Z2I6R2_9TELE</name>
<accession>A0A4Z2I6R2</accession>
<evidence type="ECO:0000259" key="2">
    <source>
        <dbReference type="SMART" id="SM00409"/>
    </source>
</evidence>
<dbReference type="InterPro" id="IPR013106">
    <property type="entry name" value="Ig_V-set"/>
</dbReference>
<feature type="domain" description="Immunoglobulin" evidence="2">
    <location>
        <begin position="27"/>
        <end position="139"/>
    </location>
</feature>
<feature type="chain" id="PRO_5021384328" description="Immunoglobulin domain-containing protein" evidence="1">
    <location>
        <begin position="22"/>
        <end position="143"/>
    </location>
</feature>
<dbReference type="InterPro" id="IPR003599">
    <property type="entry name" value="Ig_sub"/>
</dbReference>
<evidence type="ECO:0000313" key="4">
    <source>
        <dbReference type="Proteomes" id="UP000314294"/>
    </source>
</evidence>
<comment type="caution">
    <text evidence="3">The sequence shown here is derived from an EMBL/GenBank/DDBJ whole genome shotgun (WGS) entry which is preliminary data.</text>
</comment>
<dbReference type="InterPro" id="IPR013783">
    <property type="entry name" value="Ig-like_fold"/>
</dbReference>
<proteinExistence type="predicted"/>
<dbReference type="Gene3D" id="2.60.40.10">
    <property type="entry name" value="Immunoglobulins"/>
    <property type="match status" value="1"/>
</dbReference>
<feature type="signal peptide" evidence="1">
    <location>
        <begin position="1"/>
        <end position="21"/>
    </location>
</feature>